<sequence length="68" mass="7767">MRTAVIGYSGAGKSTLAKRLGERYSCPVLHFDRIGWTEGWVQRDKEEGKALTARFLDENDAWILERLP</sequence>
<dbReference type="InterPro" id="IPR027417">
    <property type="entry name" value="P-loop_NTPase"/>
</dbReference>
<keyword evidence="2" id="KW-1185">Reference proteome</keyword>
<reference evidence="1 2" key="1">
    <citation type="submission" date="2022-01" db="EMBL/GenBank/DDBJ databases">
        <title>Novel bile acid biosynthetic pathways are enriched in the microbiome of centenarians.</title>
        <authorList>
            <person name="Sato Y."/>
            <person name="Atarashi K."/>
            <person name="Plichta R.D."/>
            <person name="Arai Y."/>
            <person name="Sasajima S."/>
            <person name="Kearney M.S."/>
            <person name="Suda W."/>
            <person name="Takeshita K."/>
            <person name="Sasaki T."/>
            <person name="Okamoto S."/>
            <person name="Skelly N.A."/>
            <person name="Okamura Y."/>
            <person name="Vlamakis H."/>
            <person name="Li Y."/>
            <person name="Tanoue T."/>
            <person name="Takei H."/>
            <person name="Nittono H."/>
            <person name="Narushima S."/>
            <person name="Irie J."/>
            <person name="Itoh H."/>
            <person name="Moriya K."/>
            <person name="Sugiura Y."/>
            <person name="Suematsu M."/>
            <person name="Moritoki N."/>
            <person name="Shibata S."/>
            <person name="Littman R.D."/>
            <person name="Fischbach A.M."/>
            <person name="Uwamino Y."/>
            <person name="Inoue T."/>
            <person name="Honda A."/>
            <person name="Hattori M."/>
            <person name="Murai T."/>
            <person name="Xavier J.R."/>
            <person name="Hirose N."/>
            <person name="Honda K."/>
        </authorList>
    </citation>
    <scope>NUCLEOTIDE SEQUENCE [LARGE SCALE GENOMIC DNA]</scope>
    <source>
        <strain evidence="1 2">CE91-St30</strain>
    </source>
</reference>
<dbReference type="Gene3D" id="3.40.50.300">
    <property type="entry name" value="P-loop containing nucleotide triphosphate hydrolases"/>
    <property type="match status" value="1"/>
</dbReference>
<organism evidence="1 2">
    <name type="scientific">Raoultibacter timonensis</name>
    <dbReference type="NCBI Taxonomy" id="1907662"/>
    <lineage>
        <taxon>Bacteria</taxon>
        <taxon>Bacillati</taxon>
        <taxon>Actinomycetota</taxon>
        <taxon>Coriobacteriia</taxon>
        <taxon>Eggerthellales</taxon>
        <taxon>Eggerthellaceae</taxon>
        <taxon>Raoultibacter</taxon>
    </lineage>
</organism>
<dbReference type="RefSeq" id="WP_244412080.1">
    <property type="nucleotide sequence ID" value="NZ_AP025564.1"/>
</dbReference>
<dbReference type="SUPFAM" id="SSF52540">
    <property type="entry name" value="P-loop containing nucleoside triphosphate hydrolases"/>
    <property type="match status" value="1"/>
</dbReference>
<dbReference type="InterPro" id="IPR052922">
    <property type="entry name" value="Cytidylate_Kinase-2"/>
</dbReference>
<accession>A0ABN6MH60</accession>
<name>A0ABN6MH60_9ACTN</name>
<evidence type="ECO:0000313" key="2">
    <source>
        <dbReference type="Proteomes" id="UP001320544"/>
    </source>
</evidence>
<proteinExistence type="predicted"/>
<dbReference type="EMBL" id="AP025564">
    <property type="protein sequence ID" value="BDE95848.1"/>
    <property type="molecule type" value="Genomic_DNA"/>
</dbReference>
<gene>
    <name evidence="1" type="ORF">CE91St30_11810</name>
</gene>
<evidence type="ECO:0000313" key="1">
    <source>
        <dbReference type="EMBL" id="BDE95848.1"/>
    </source>
</evidence>
<dbReference type="PANTHER" id="PTHR37816:SF3">
    <property type="entry name" value="MODULATES DNA TOPOLOGY"/>
    <property type="match status" value="1"/>
</dbReference>
<dbReference type="CDD" id="cd02019">
    <property type="entry name" value="NK"/>
    <property type="match status" value="1"/>
</dbReference>
<protein>
    <recommendedName>
        <fullName evidence="3">AAA domain-containing protein</fullName>
    </recommendedName>
</protein>
<evidence type="ECO:0008006" key="3">
    <source>
        <dbReference type="Google" id="ProtNLM"/>
    </source>
</evidence>
<dbReference type="PANTHER" id="PTHR37816">
    <property type="entry name" value="YALI0E33011P"/>
    <property type="match status" value="1"/>
</dbReference>
<dbReference type="Proteomes" id="UP001320544">
    <property type="component" value="Chromosome"/>
</dbReference>